<keyword evidence="1" id="KW-0808">Transferase</keyword>
<dbReference type="GO" id="GO:0004519">
    <property type="term" value="F:endonuclease activity"/>
    <property type="evidence" value="ECO:0007669"/>
    <property type="project" value="UniProtKB-KW"/>
</dbReference>
<evidence type="ECO:0000313" key="9">
    <source>
        <dbReference type="Proteomes" id="UP000257109"/>
    </source>
</evidence>
<evidence type="ECO:0000256" key="1">
    <source>
        <dbReference type="ARBA" id="ARBA00022679"/>
    </source>
</evidence>
<dbReference type="InterPro" id="IPR041373">
    <property type="entry name" value="RT_RNaseH"/>
</dbReference>
<dbReference type="InterPro" id="IPR043502">
    <property type="entry name" value="DNA/RNA_pol_sf"/>
</dbReference>
<dbReference type="Gene3D" id="3.10.20.370">
    <property type="match status" value="1"/>
</dbReference>
<dbReference type="EMBL" id="QJKJ01006796">
    <property type="protein sequence ID" value="RDX85445.1"/>
    <property type="molecule type" value="Genomic_DNA"/>
</dbReference>
<evidence type="ECO:0000256" key="3">
    <source>
        <dbReference type="ARBA" id="ARBA00022722"/>
    </source>
</evidence>
<accession>A0A371G4E4</accession>
<keyword evidence="5" id="KW-0378">Hydrolase</keyword>
<dbReference type="PANTHER" id="PTHR34072">
    <property type="entry name" value="ENZYMATIC POLYPROTEIN-RELATED"/>
    <property type="match status" value="1"/>
</dbReference>
<evidence type="ECO:0000256" key="6">
    <source>
        <dbReference type="ARBA" id="ARBA00022918"/>
    </source>
</evidence>
<feature type="non-terminal residue" evidence="8">
    <location>
        <position position="1"/>
    </location>
</feature>
<organism evidence="8 9">
    <name type="scientific">Mucuna pruriens</name>
    <name type="common">Velvet bean</name>
    <name type="synonym">Dolichos pruriens</name>
    <dbReference type="NCBI Taxonomy" id="157652"/>
    <lineage>
        <taxon>Eukaryota</taxon>
        <taxon>Viridiplantae</taxon>
        <taxon>Streptophyta</taxon>
        <taxon>Embryophyta</taxon>
        <taxon>Tracheophyta</taxon>
        <taxon>Spermatophyta</taxon>
        <taxon>Magnoliopsida</taxon>
        <taxon>eudicotyledons</taxon>
        <taxon>Gunneridae</taxon>
        <taxon>Pentapetalae</taxon>
        <taxon>rosids</taxon>
        <taxon>fabids</taxon>
        <taxon>Fabales</taxon>
        <taxon>Fabaceae</taxon>
        <taxon>Papilionoideae</taxon>
        <taxon>50 kb inversion clade</taxon>
        <taxon>NPAAA clade</taxon>
        <taxon>indigoferoid/millettioid clade</taxon>
        <taxon>Phaseoleae</taxon>
        <taxon>Mucuna</taxon>
    </lineage>
</organism>
<evidence type="ECO:0000256" key="4">
    <source>
        <dbReference type="ARBA" id="ARBA00022759"/>
    </source>
</evidence>
<keyword evidence="9" id="KW-1185">Reference proteome</keyword>
<evidence type="ECO:0000259" key="7">
    <source>
        <dbReference type="Pfam" id="PF17917"/>
    </source>
</evidence>
<keyword evidence="4" id="KW-0255">Endonuclease</keyword>
<feature type="domain" description="Reverse transcriptase RNase H-like" evidence="7">
    <location>
        <begin position="79"/>
        <end position="173"/>
    </location>
</feature>
<dbReference type="GO" id="GO:0016787">
    <property type="term" value="F:hydrolase activity"/>
    <property type="evidence" value="ECO:0007669"/>
    <property type="project" value="UniProtKB-KW"/>
</dbReference>
<dbReference type="OrthoDB" id="10055717at2759"/>
<keyword evidence="2" id="KW-0548">Nucleotidyltransferase</keyword>
<dbReference type="GO" id="GO:0003964">
    <property type="term" value="F:RNA-directed DNA polymerase activity"/>
    <property type="evidence" value="ECO:0007669"/>
    <property type="project" value="UniProtKB-KW"/>
</dbReference>
<name>A0A371G4E4_MUCPR</name>
<dbReference type="Proteomes" id="UP000257109">
    <property type="component" value="Unassembled WGS sequence"/>
</dbReference>
<sequence>MVTKGIVLGYLVSAKGIEVDKVKVDIISSLSNPASMWEFELFLVMQRDKDFIFDQPCVNAFQLKKKLTFAPILQALNWEYSFKLMCDASNSALGAILGLRVGKQPHVITYASQTMDPTQVNYTTTEKEFLAIVFSLNKFRSYLLGSKVIVFFDHAALKFLLKKSDAKLRLIRQKVANHLSRLEREVDLLPIRDEFLDEQIQQLTHTMPRYADICNFLVASMYPLGASKAAKERLESDAKGSLWINKDRLKSPQLWVVLAHYFLRHTYLCLDLRTMPKSWSGNNPKK</sequence>
<reference evidence="8" key="1">
    <citation type="submission" date="2018-05" db="EMBL/GenBank/DDBJ databases">
        <title>Draft genome of Mucuna pruriens seed.</title>
        <authorList>
            <person name="Nnadi N.E."/>
            <person name="Vos R."/>
            <person name="Hasami M.H."/>
            <person name="Devisetty U.K."/>
            <person name="Aguiy J.C."/>
        </authorList>
    </citation>
    <scope>NUCLEOTIDE SEQUENCE [LARGE SCALE GENOMIC DNA]</scope>
    <source>
        <strain evidence="8">JCA_2017</strain>
    </source>
</reference>
<evidence type="ECO:0000256" key="2">
    <source>
        <dbReference type="ARBA" id="ARBA00022695"/>
    </source>
</evidence>
<evidence type="ECO:0000313" key="8">
    <source>
        <dbReference type="EMBL" id="RDX85445.1"/>
    </source>
</evidence>
<gene>
    <name evidence="8" type="primary">pol</name>
    <name evidence="8" type="ORF">CR513_33369</name>
</gene>
<dbReference type="PANTHER" id="PTHR34072:SF57">
    <property type="entry name" value="RNA-DIRECTED DNA POLYMERASE"/>
    <property type="match status" value="1"/>
</dbReference>
<evidence type="ECO:0000256" key="5">
    <source>
        <dbReference type="ARBA" id="ARBA00022801"/>
    </source>
</evidence>
<protein>
    <submittedName>
        <fullName evidence="8">Retrovirus-related Pol polyprotein from transposon opus</fullName>
    </submittedName>
</protein>
<dbReference type="SUPFAM" id="SSF56672">
    <property type="entry name" value="DNA/RNA polymerases"/>
    <property type="match status" value="1"/>
</dbReference>
<dbReference type="Pfam" id="PF17917">
    <property type="entry name" value="RT_RNaseH"/>
    <property type="match status" value="1"/>
</dbReference>
<comment type="caution">
    <text evidence="8">The sequence shown here is derived from an EMBL/GenBank/DDBJ whole genome shotgun (WGS) entry which is preliminary data.</text>
</comment>
<dbReference type="CDD" id="cd09274">
    <property type="entry name" value="RNase_HI_RT_Ty3"/>
    <property type="match status" value="1"/>
</dbReference>
<dbReference type="FunFam" id="3.10.20.370:FF:000001">
    <property type="entry name" value="Retrovirus-related Pol polyprotein from transposon 17.6-like protein"/>
    <property type="match status" value="1"/>
</dbReference>
<keyword evidence="3" id="KW-0540">Nuclease</keyword>
<keyword evidence="6" id="KW-0695">RNA-directed DNA polymerase</keyword>
<proteinExistence type="predicted"/>
<dbReference type="AlphaFoldDB" id="A0A371G4E4"/>